<feature type="region of interest" description="Disordered" evidence="5">
    <location>
        <begin position="624"/>
        <end position="669"/>
    </location>
</feature>
<evidence type="ECO:0000259" key="8">
    <source>
        <dbReference type="PROSITE" id="PS51382"/>
    </source>
</evidence>
<dbReference type="PROSITE" id="PS00518">
    <property type="entry name" value="ZF_RING_1"/>
    <property type="match status" value="1"/>
</dbReference>
<dbReference type="SUPFAM" id="SSF56784">
    <property type="entry name" value="HAD-like"/>
    <property type="match status" value="2"/>
</dbReference>
<dbReference type="GO" id="GO:0016791">
    <property type="term" value="F:phosphatase activity"/>
    <property type="evidence" value="ECO:0007669"/>
    <property type="project" value="InterPro"/>
</dbReference>
<dbReference type="EMBL" id="BMAR01000015">
    <property type="protein sequence ID" value="GFR46786.1"/>
    <property type="molecule type" value="Genomic_DNA"/>
</dbReference>
<keyword evidence="3" id="KW-0862">Zinc</keyword>
<evidence type="ECO:0000259" key="7">
    <source>
        <dbReference type="PROSITE" id="PS50969"/>
    </source>
</evidence>
<evidence type="ECO:0000259" key="6">
    <source>
        <dbReference type="PROSITE" id="PS50089"/>
    </source>
</evidence>
<dbReference type="InterPro" id="IPR036412">
    <property type="entry name" value="HAD-like_sf"/>
</dbReference>
<feature type="domain" description="FCP1 homology" evidence="7">
    <location>
        <begin position="386"/>
        <end position="553"/>
    </location>
</feature>
<dbReference type="InterPro" id="IPR023214">
    <property type="entry name" value="HAD_sf"/>
</dbReference>
<keyword evidence="1" id="KW-0479">Metal-binding</keyword>
<dbReference type="SUPFAM" id="SSF57850">
    <property type="entry name" value="RING/U-box"/>
    <property type="match status" value="1"/>
</dbReference>
<dbReference type="Pfam" id="PF06888">
    <property type="entry name" value="Put_Phosphatase"/>
    <property type="match status" value="2"/>
</dbReference>
<organism evidence="9 10">
    <name type="scientific">Astrephomene gubernaculifera</name>
    <dbReference type="NCBI Taxonomy" id="47775"/>
    <lineage>
        <taxon>Eukaryota</taxon>
        <taxon>Viridiplantae</taxon>
        <taxon>Chlorophyta</taxon>
        <taxon>core chlorophytes</taxon>
        <taxon>Chlorophyceae</taxon>
        <taxon>CS clade</taxon>
        <taxon>Chlamydomonadales</taxon>
        <taxon>Astrephomenaceae</taxon>
        <taxon>Astrephomene</taxon>
    </lineage>
</organism>
<dbReference type="InterPro" id="IPR001841">
    <property type="entry name" value="Znf_RING"/>
</dbReference>
<accession>A0AAD3DVX0</accession>
<dbReference type="InterPro" id="IPR013083">
    <property type="entry name" value="Znf_RING/FYVE/PHD"/>
</dbReference>
<dbReference type="Pfam" id="PF03031">
    <property type="entry name" value="NIF"/>
    <property type="match status" value="1"/>
</dbReference>
<evidence type="ECO:0000256" key="4">
    <source>
        <dbReference type="PROSITE-ProRule" id="PRU00175"/>
    </source>
</evidence>
<evidence type="ECO:0000313" key="9">
    <source>
        <dbReference type="EMBL" id="GFR46786.1"/>
    </source>
</evidence>
<dbReference type="Pfam" id="PF15227">
    <property type="entry name" value="zf-C3HC4_4"/>
    <property type="match status" value="1"/>
</dbReference>
<sequence>MKFAKRLASEASRKVSFSAAYFDYRAAKKAIKEDISRRDVAGSNFQKLLEVELRKVSQFYSEKADGIEATLHQLHGGNSAAGSVSQLTALRSEIKELIKFVALNYLAVVKAIKKRNRHLRETFGAAASISLQALDMLGHEVFFTSPRLAGLATQADVLVSGLQTAGPSPASDVLLQEEYQCPICLDTLHSPVVLTCAHRFCWGCLVAHVTAVRDAQAPQQQPQACEEGKACSPASSLSRSLQLLERIAAQAEAQEEEPPQRFYSCPVCRKPQLLDVDALSVDPFLTSFIESLKVLSVSNGVAEAAAAGAGAGAAACAPCCPHSSTATATGLQATATTACPTRCPSSSSRPESVIQLQLQPPAPAIVPEPSSSSPSSWGLLPPQRPEHAGRLCVLLDLDGTLVSSYTPRRAPRLPPYVRTHVVGAGSQLNPAGVFVVERPGLREFLEELAGFAEVVVYTAGLEDYAKPIVDALDPSGRLFAHRLYRPATLRTAYYQCVKDMGRLGRDLHRTLLVDDTPLAFLHQPDNGVPVLGFRGDPDDRLLMEAVLPLLQVLSKEVDVRRVLQRRFDMGTWFRRNALPIDAIMEEAAEAARVEQQEHLLAAAAAAATTLAVATATTTTITTTNTHTTSTTATTTSTMDHSGCSTSQPASTPRPPTTPPASAPPSSSASALLTRHYTFTSPRQPAPSKRFCLLTDFDKTLTDVDAGEAVVEQLAPELLPMLMGLAANQSYIPITNTILSEMQRRGVSRDLLLTTLQQLGAEMPLGSLELLRMMSGAGVEVRILSDCNSVFISHILAGAKAGGYVSQVVTNPASFERVVLAEEEAGEGVEADGEEVAAVGERALQRAAGHRLVIRAHYTGQDATVVLPAAGGCCCCSSHTGSSGGHCRHASCSGAAAAAGSAGSAGCKTASSSSSTGTSSSQHIHQHQHHPPHGASSCTLSQQGQGHGCPRCPDNMCKGLEVQRLKHANTFAHIVYCGDGANDVCAALSLGPQDVLLARSGHALARYVQEAQGSSVLPQVVAQVAFWSSHEELLACVRQVVDV</sequence>
<dbReference type="GO" id="GO:0008270">
    <property type="term" value="F:zinc ion binding"/>
    <property type="evidence" value="ECO:0007669"/>
    <property type="project" value="UniProtKB-KW"/>
</dbReference>
<dbReference type="Proteomes" id="UP001054857">
    <property type="component" value="Unassembled WGS sequence"/>
</dbReference>
<dbReference type="SMART" id="SM00577">
    <property type="entry name" value="CPDc"/>
    <property type="match status" value="1"/>
</dbReference>
<dbReference type="PROSITE" id="PS50969">
    <property type="entry name" value="FCP1"/>
    <property type="match status" value="1"/>
</dbReference>
<dbReference type="PROSITE" id="PS50089">
    <property type="entry name" value="ZF_RING_2"/>
    <property type="match status" value="1"/>
</dbReference>
<keyword evidence="2 4" id="KW-0863">Zinc-finger</keyword>
<feature type="region of interest" description="Disordered" evidence="5">
    <location>
        <begin position="908"/>
        <end position="938"/>
    </location>
</feature>
<comment type="caution">
    <text evidence="9">The sequence shown here is derived from an EMBL/GenBank/DDBJ whole genome shotgun (WGS) entry which is preliminary data.</text>
</comment>
<evidence type="ECO:0000256" key="5">
    <source>
        <dbReference type="SAM" id="MobiDB-lite"/>
    </source>
</evidence>
<dbReference type="InterPro" id="IPR017907">
    <property type="entry name" value="Znf_RING_CS"/>
</dbReference>
<dbReference type="InterPro" id="IPR050365">
    <property type="entry name" value="TIM50"/>
</dbReference>
<dbReference type="InterPro" id="IPR004331">
    <property type="entry name" value="SPX_dom"/>
</dbReference>
<gene>
    <name evidence="9" type="ORF">Agub_g8417</name>
</gene>
<reference evidence="9 10" key="1">
    <citation type="journal article" date="2021" name="Sci. Rep.">
        <title>Genome sequencing of the multicellular alga Astrephomene provides insights into convergent evolution of germ-soma differentiation.</title>
        <authorList>
            <person name="Yamashita S."/>
            <person name="Yamamoto K."/>
            <person name="Matsuzaki R."/>
            <person name="Suzuki S."/>
            <person name="Yamaguchi H."/>
            <person name="Hirooka S."/>
            <person name="Minakuchi Y."/>
            <person name="Miyagishima S."/>
            <person name="Kawachi M."/>
            <person name="Toyoda A."/>
            <person name="Nozaki H."/>
        </authorList>
    </citation>
    <scope>NUCLEOTIDE SEQUENCE [LARGE SCALE GENOMIC DNA]</scope>
    <source>
        <strain evidence="9 10">NIES-4017</strain>
    </source>
</reference>
<dbReference type="CDD" id="cd07521">
    <property type="entry name" value="HAD_FCP1-like"/>
    <property type="match status" value="1"/>
</dbReference>
<feature type="compositionally biased region" description="Low complexity" evidence="5">
    <location>
        <begin position="624"/>
        <end position="637"/>
    </location>
</feature>
<dbReference type="PANTHER" id="PTHR12210">
    <property type="entry name" value="DULLARD PROTEIN PHOSPHATASE"/>
    <property type="match status" value="1"/>
</dbReference>
<dbReference type="CDD" id="cd14447">
    <property type="entry name" value="SPX"/>
    <property type="match status" value="1"/>
</dbReference>
<evidence type="ECO:0000256" key="1">
    <source>
        <dbReference type="ARBA" id="ARBA00022723"/>
    </source>
</evidence>
<feature type="domain" description="RING-type" evidence="6">
    <location>
        <begin position="181"/>
        <end position="229"/>
    </location>
</feature>
<dbReference type="PROSITE" id="PS51382">
    <property type="entry name" value="SPX"/>
    <property type="match status" value="1"/>
</dbReference>
<dbReference type="AlphaFoldDB" id="A0AAD3DVX0"/>
<feature type="compositionally biased region" description="Pro residues" evidence="5">
    <location>
        <begin position="651"/>
        <end position="662"/>
    </location>
</feature>
<evidence type="ECO:0000256" key="2">
    <source>
        <dbReference type="ARBA" id="ARBA00022771"/>
    </source>
</evidence>
<dbReference type="InterPro" id="IPR016965">
    <property type="entry name" value="Pase_PHOSPHO-typ"/>
</dbReference>
<evidence type="ECO:0000313" key="10">
    <source>
        <dbReference type="Proteomes" id="UP001054857"/>
    </source>
</evidence>
<dbReference type="SMART" id="SM00184">
    <property type="entry name" value="RING"/>
    <property type="match status" value="1"/>
</dbReference>
<dbReference type="InterPro" id="IPR004274">
    <property type="entry name" value="FCP1_dom"/>
</dbReference>
<protein>
    <recommendedName>
        <fullName evidence="11">FCP1 homology domain-containing protein</fullName>
    </recommendedName>
</protein>
<feature type="domain" description="SPX" evidence="8">
    <location>
        <begin position="1"/>
        <end position="129"/>
    </location>
</feature>
<dbReference type="Gene3D" id="3.30.40.10">
    <property type="entry name" value="Zinc/RING finger domain, C3HC4 (zinc finger)"/>
    <property type="match status" value="1"/>
</dbReference>
<name>A0AAD3DVX0_9CHLO</name>
<proteinExistence type="predicted"/>
<keyword evidence="10" id="KW-1185">Reference proteome</keyword>
<evidence type="ECO:0008006" key="11">
    <source>
        <dbReference type="Google" id="ProtNLM"/>
    </source>
</evidence>
<feature type="compositionally biased region" description="Low complexity" evidence="5">
    <location>
        <begin position="908"/>
        <end position="922"/>
    </location>
</feature>
<dbReference type="Gene3D" id="3.40.50.1000">
    <property type="entry name" value="HAD superfamily/HAD-like"/>
    <property type="match status" value="2"/>
</dbReference>
<evidence type="ECO:0000256" key="3">
    <source>
        <dbReference type="ARBA" id="ARBA00022833"/>
    </source>
</evidence>